<keyword evidence="5 7" id="KW-1133">Transmembrane helix</keyword>
<evidence type="ECO:0000256" key="4">
    <source>
        <dbReference type="ARBA" id="ARBA00022692"/>
    </source>
</evidence>
<comment type="similarity">
    <text evidence="7">Belongs to the binding-protein-dependent transport system permease family.</text>
</comment>
<evidence type="ECO:0000256" key="7">
    <source>
        <dbReference type="RuleBase" id="RU363032"/>
    </source>
</evidence>
<feature type="domain" description="ABC transmembrane type-1" evidence="8">
    <location>
        <begin position="94"/>
        <end position="315"/>
    </location>
</feature>
<dbReference type="PANTHER" id="PTHR30193:SF44">
    <property type="entry name" value="LACTOSE TRANSPORT SYSTEM PERMEASE PROTEIN LACF"/>
    <property type="match status" value="1"/>
</dbReference>
<name>A0A9D1H4G8_9FIRM</name>
<dbReference type="PANTHER" id="PTHR30193">
    <property type="entry name" value="ABC TRANSPORTER PERMEASE PROTEIN"/>
    <property type="match status" value="1"/>
</dbReference>
<dbReference type="SUPFAM" id="SSF161098">
    <property type="entry name" value="MetI-like"/>
    <property type="match status" value="1"/>
</dbReference>
<feature type="transmembrane region" description="Helical" evidence="7">
    <location>
        <begin position="33"/>
        <end position="61"/>
    </location>
</feature>
<evidence type="ECO:0000256" key="2">
    <source>
        <dbReference type="ARBA" id="ARBA00022448"/>
    </source>
</evidence>
<dbReference type="InterPro" id="IPR051393">
    <property type="entry name" value="ABC_transporter_permease"/>
</dbReference>
<keyword evidence="2 7" id="KW-0813">Transport</keyword>
<organism evidence="9 10">
    <name type="scientific">Candidatus Ornithomonoglobus intestinigallinarum</name>
    <dbReference type="NCBI Taxonomy" id="2840894"/>
    <lineage>
        <taxon>Bacteria</taxon>
        <taxon>Bacillati</taxon>
        <taxon>Bacillota</taxon>
        <taxon>Clostridia</taxon>
        <taxon>Candidatus Ornithomonoglobus</taxon>
    </lineage>
</organism>
<keyword evidence="3" id="KW-1003">Cell membrane</keyword>
<feature type="transmembrane region" description="Helical" evidence="7">
    <location>
        <begin position="260"/>
        <end position="283"/>
    </location>
</feature>
<sequence length="329" mass="36503">MKRENNGAAPAKIYTTGRTLKKRRGFGAVKNNLPLYAMFIPGFILTFMFAYMPMFGMIIAFKQINLRDGILGSPWVGFDNFRMLLRNENAWTALRNTVLYNAVFISTGLVLAVTAALLLSMIRNKRASKVYQTIYIMPYFLSMVIVAYLVYAFLNMESGFINNSVLSTIFGAEEINWYADAGAWPFILFIVNAWKTVGYNSIVYLAAMAGIDPGLYEAAEIDGASTWKQILHITLPSLRNIMIIMTILDIGRIFNSDFGLFYNVTMNSGALYPTTLVINTYVYNMMTAAGSASSGLSAAASMLQSVLGFIMVLSANAIVRKIDKDSALF</sequence>
<evidence type="ECO:0000256" key="5">
    <source>
        <dbReference type="ARBA" id="ARBA00022989"/>
    </source>
</evidence>
<evidence type="ECO:0000256" key="1">
    <source>
        <dbReference type="ARBA" id="ARBA00004651"/>
    </source>
</evidence>
<evidence type="ECO:0000256" key="3">
    <source>
        <dbReference type="ARBA" id="ARBA00022475"/>
    </source>
</evidence>
<dbReference type="InterPro" id="IPR035906">
    <property type="entry name" value="MetI-like_sf"/>
</dbReference>
<dbReference type="InterPro" id="IPR000515">
    <property type="entry name" value="MetI-like"/>
</dbReference>
<protein>
    <submittedName>
        <fullName evidence="9">Sugar ABC transporter permease</fullName>
    </submittedName>
</protein>
<reference evidence="9" key="2">
    <citation type="journal article" date="2021" name="PeerJ">
        <title>Extensive microbial diversity within the chicken gut microbiome revealed by metagenomics and culture.</title>
        <authorList>
            <person name="Gilroy R."/>
            <person name="Ravi A."/>
            <person name="Getino M."/>
            <person name="Pursley I."/>
            <person name="Horton D.L."/>
            <person name="Alikhan N.F."/>
            <person name="Baker D."/>
            <person name="Gharbi K."/>
            <person name="Hall N."/>
            <person name="Watson M."/>
            <person name="Adriaenssens E.M."/>
            <person name="Foster-Nyarko E."/>
            <person name="Jarju S."/>
            <person name="Secka A."/>
            <person name="Antonio M."/>
            <person name="Oren A."/>
            <person name="Chaudhuri R.R."/>
            <person name="La Ragione R."/>
            <person name="Hildebrand F."/>
            <person name="Pallen M.J."/>
        </authorList>
    </citation>
    <scope>NUCLEOTIDE SEQUENCE</scope>
    <source>
        <strain evidence="9">CHK181-108</strain>
    </source>
</reference>
<reference evidence="9" key="1">
    <citation type="submission" date="2020-10" db="EMBL/GenBank/DDBJ databases">
        <authorList>
            <person name="Gilroy R."/>
        </authorList>
    </citation>
    <scope>NUCLEOTIDE SEQUENCE</scope>
    <source>
        <strain evidence="9">CHK181-108</strain>
    </source>
</reference>
<comment type="subcellular location">
    <subcellularLocation>
        <location evidence="1 7">Cell membrane</location>
        <topology evidence="1 7">Multi-pass membrane protein</topology>
    </subcellularLocation>
</comment>
<dbReference type="GO" id="GO:0055085">
    <property type="term" value="P:transmembrane transport"/>
    <property type="evidence" value="ECO:0007669"/>
    <property type="project" value="InterPro"/>
</dbReference>
<dbReference type="GO" id="GO:0005886">
    <property type="term" value="C:plasma membrane"/>
    <property type="evidence" value="ECO:0007669"/>
    <property type="project" value="UniProtKB-SubCell"/>
</dbReference>
<dbReference type="AlphaFoldDB" id="A0A9D1H4G8"/>
<gene>
    <name evidence="9" type="ORF">IAA60_05400</name>
</gene>
<evidence type="ECO:0000256" key="6">
    <source>
        <dbReference type="ARBA" id="ARBA00023136"/>
    </source>
</evidence>
<dbReference type="PROSITE" id="PS50928">
    <property type="entry name" value="ABC_TM1"/>
    <property type="match status" value="1"/>
</dbReference>
<dbReference type="Gene3D" id="1.10.3720.10">
    <property type="entry name" value="MetI-like"/>
    <property type="match status" value="1"/>
</dbReference>
<feature type="transmembrane region" description="Helical" evidence="7">
    <location>
        <begin position="98"/>
        <end position="122"/>
    </location>
</feature>
<evidence type="ECO:0000313" key="9">
    <source>
        <dbReference type="EMBL" id="HIT85324.1"/>
    </source>
</evidence>
<proteinExistence type="inferred from homology"/>
<dbReference type="Proteomes" id="UP000824165">
    <property type="component" value="Unassembled WGS sequence"/>
</dbReference>
<evidence type="ECO:0000259" key="8">
    <source>
        <dbReference type="PROSITE" id="PS50928"/>
    </source>
</evidence>
<dbReference type="Pfam" id="PF00528">
    <property type="entry name" value="BPD_transp_1"/>
    <property type="match status" value="1"/>
</dbReference>
<feature type="transmembrane region" description="Helical" evidence="7">
    <location>
        <begin position="134"/>
        <end position="154"/>
    </location>
</feature>
<dbReference type="EMBL" id="DVLU01000052">
    <property type="protein sequence ID" value="HIT85324.1"/>
    <property type="molecule type" value="Genomic_DNA"/>
</dbReference>
<evidence type="ECO:0000313" key="10">
    <source>
        <dbReference type="Proteomes" id="UP000824165"/>
    </source>
</evidence>
<accession>A0A9D1H4G8</accession>
<keyword evidence="6 7" id="KW-0472">Membrane</keyword>
<keyword evidence="4 7" id="KW-0812">Transmembrane</keyword>
<comment type="caution">
    <text evidence="9">The sequence shown here is derived from an EMBL/GenBank/DDBJ whole genome shotgun (WGS) entry which is preliminary data.</text>
</comment>
<dbReference type="CDD" id="cd06261">
    <property type="entry name" value="TM_PBP2"/>
    <property type="match status" value="1"/>
</dbReference>
<feature type="transmembrane region" description="Helical" evidence="7">
    <location>
        <begin position="295"/>
        <end position="319"/>
    </location>
</feature>